<dbReference type="InterPro" id="IPR001810">
    <property type="entry name" value="F-box_dom"/>
</dbReference>
<dbReference type="Pfam" id="PF12937">
    <property type="entry name" value="F-box-like"/>
    <property type="match status" value="1"/>
</dbReference>
<organism evidence="2 3">
    <name type="scientific">Sporothrix stenoceras</name>
    <dbReference type="NCBI Taxonomy" id="5173"/>
    <lineage>
        <taxon>Eukaryota</taxon>
        <taxon>Fungi</taxon>
        <taxon>Dikarya</taxon>
        <taxon>Ascomycota</taxon>
        <taxon>Pezizomycotina</taxon>
        <taxon>Sordariomycetes</taxon>
        <taxon>Sordariomycetidae</taxon>
        <taxon>Ophiostomatales</taxon>
        <taxon>Ophiostomataceae</taxon>
        <taxon>Sporothrix</taxon>
    </lineage>
</organism>
<evidence type="ECO:0000313" key="3">
    <source>
        <dbReference type="Proteomes" id="UP001583186"/>
    </source>
</evidence>
<feature type="domain" description="F-box" evidence="1">
    <location>
        <begin position="97"/>
        <end position="142"/>
    </location>
</feature>
<dbReference type="EMBL" id="JAWCUI010000026">
    <property type="protein sequence ID" value="KAL1895589.1"/>
    <property type="molecule type" value="Genomic_DNA"/>
</dbReference>
<comment type="caution">
    <text evidence="2">The sequence shown here is derived from an EMBL/GenBank/DDBJ whole genome shotgun (WGS) entry which is preliminary data.</text>
</comment>
<proteinExistence type="predicted"/>
<keyword evidence="3" id="KW-1185">Reference proteome</keyword>
<accession>A0ABR3Z5R8</accession>
<gene>
    <name evidence="2" type="ORF">Sste5346_005058</name>
</gene>
<evidence type="ECO:0000313" key="2">
    <source>
        <dbReference type="EMBL" id="KAL1895589.1"/>
    </source>
</evidence>
<dbReference type="Proteomes" id="UP001583186">
    <property type="component" value="Unassembled WGS sequence"/>
</dbReference>
<dbReference type="Gene3D" id="1.20.1280.50">
    <property type="match status" value="1"/>
</dbReference>
<dbReference type="SUPFAM" id="SSF81383">
    <property type="entry name" value="F-box domain"/>
    <property type="match status" value="1"/>
</dbReference>
<reference evidence="2 3" key="1">
    <citation type="journal article" date="2024" name="IMA Fungus">
        <title>IMA Genome - F19 : A genome assembly and annotation guide to empower mycologists, including annotated draft genome sequences of Ceratocystis pirilliformis, Diaporthe australafricana, Fusarium ophioides, Paecilomyces lecythidis, and Sporothrix stenoceras.</title>
        <authorList>
            <person name="Aylward J."/>
            <person name="Wilson A.M."/>
            <person name="Visagie C.M."/>
            <person name="Spraker J."/>
            <person name="Barnes I."/>
            <person name="Buitendag C."/>
            <person name="Ceriani C."/>
            <person name="Del Mar Angel L."/>
            <person name="du Plessis D."/>
            <person name="Fuchs T."/>
            <person name="Gasser K."/>
            <person name="Kramer D."/>
            <person name="Li W."/>
            <person name="Munsamy K."/>
            <person name="Piso A."/>
            <person name="Price J.L."/>
            <person name="Sonnekus B."/>
            <person name="Thomas C."/>
            <person name="van der Nest A."/>
            <person name="van Dijk A."/>
            <person name="van Heerden A."/>
            <person name="van Vuuren N."/>
            <person name="Yilmaz N."/>
            <person name="Duong T.A."/>
            <person name="van der Merwe N.A."/>
            <person name="Wingfield M.J."/>
            <person name="Wingfield B.D."/>
        </authorList>
    </citation>
    <scope>NUCLEOTIDE SEQUENCE [LARGE SCALE GENOMIC DNA]</scope>
    <source>
        <strain evidence="2 3">CMW 5346</strain>
    </source>
</reference>
<evidence type="ECO:0000259" key="1">
    <source>
        <dbReference type="PROSITE" id="PS50181"/>
    </source>
</evidence>
<protein>
    <recommendedName>
        <fullName evidence="1">F-box domain-containing protein</fullName>
    </recommendedName>
</protein>
<sequence length="427" mass="48032">MANPLCLHCYRTYETIRSSTFLVSQHEAMSSFRTISHQQQKRGQPLSKMAFVQESNAFADIYAPGQDILRQQTSPPASRKTTPTFVPVYPPPTTKFPPPINSLPPELLDQVLSFFATPALLPFAGVNRRFYNLVARLLYRRLRHAVALANHQLILACYHPSAKISSPYLNCTYLGTEGLDLPCFDTDKDDGSPEGTLLRMPTMYSRFRPVPPNESDVHVRNYRAIRRTMNFFLLSDTTSGGTAATALQTVKEGDSDIPLVSYDVHLDEGELFSQLCTVTNLVKTSSQPGLFLNCVNINDGVIRVWRDWLDRRASGEEKEEPSKRDGIASIADTDSHVLWAYTGKHVGMRFRVAERSVPQARLDAAAAAQPQNERFRRSTMPQEEPPVSFVLEYEELLVRTYELLLAMEAVEVQDETQETRGVVVSTL</sequence>
<dbReference type="InterPro" id="IPR036047">
    <property type="entry name" value="F-box-like_dom_sf"/>
</dbReference>
<dbReference type="PROSITE" id="PS50181">
    <property type="entry name" value="FBOX"/>
    <property type="match status" value="1"/>
</dbReference>
<name>A0ABR3Z5R8_9PEZI</name>